<reference evidence="3" key="1">
    <citation type="submission" date="2016-10" db="EMBL/GenBank/DDBJ databases">
        <authorList>
            <person name="Varghese N."/>
            <person name="Submissions S."/>
        </authorList>
    </citation>
    <scope>NUCLEOTIDE SEQUENCE [LARGE SCALE GENOMIC DNA]</scope>
    <source>
        <strain evidence="3">DSM 45004</strain>
    </source>
</reference>
<organism evidence="2 3">
    <name type="scientific">Actinopolyspora alba</name>
    <dbReference type="NCBI Taxonomy" id="673379"/>
    <lineage>
        <taxon>Bacteria</taxon>
        <taxon>Bacillati</taxon>
        <taxon>Actinomycetota</taxon>
        <taxon>Actinomycetes</taxon>
        <taxon>Actinopolysporales</taxon>
        <taxon>Actinopolysporaceae</taxon>
        <taxon>Actinopolyspora</taxon>
        <taxon>Actinopolyspora alba group</taxon>
    </lineage>
</organism>
<evidence type="ECO:0000256" key="1">
    <source>
        <dbReference type="SAM" id="MobiDB-lite"/>
    </source>
</evidence>
<protein>
    <submittedName>
        <fullName evidence="2">Uncharacterized protein</fullName>
    </submittedName>
</protein>
<proteinExistence type="predicted"/>
<gene>
    <name evidence="2" type="ORF">SAMN04487819_105279</name>
</gene>
<name>A0A1I1WK23_9ACTN</name>
<accession>A0A1I1WK23</accession>
<feature type="region of interest" description="Disordered" evidence="1">
    <location>
        <begin position="123"/>
        <end position="145"/>
    </location>
</feature>
<feature type="compositionally biased region" description="Low complexity" evidence="1">
    <location>
        <begin position="124"/>
        <end position="138"/>
    </location>
</feature>
<sequence>MIMLTPTVTATGEIGDSGPVEFIPTLREDAEQPATTDLSMRLEISLEDATAALWLALRDGLELSALDDEHLVHEMVLEKLLAEGGNAIATARDEMHHQKPGTHEARTTHALRTITTLLYGTAKTPRTSGTTRGGTISTLDVGRER</sequence>
<keyword evidence="3" id="KW-1185">Reference proteome</keyword>
<dbReference type="Proteomes" id="UP000198716">
    <property type="component" value="Unassembled WGS sequence"/>
</dbReference>
<dbReference type="EMBL" id="FOMZ01000005">
    <property type="protein sequence ID" value="SFD94738.1"/>
    <property type="molecule type" value="Genomic_DNA"/>
</dbReference>
<evidence type="ECO:0000313" key="3">
    <source>
        <dbReference type="Proteomes" id="UP000198716"/>
    </source>
</evidence>
<evidence type="ECO:0000313" key="2">
    <source>
        <dbReference type="EMBL" id="SFD94738.1"/>
    </source>
</evidence>
<dbReference type="AlphaFoldDB" id="A0A1I1WK23"/>